<dbReference type="AlphaFoldDB" id="A0A392NBU6"/>
<comment type="caution">
    <text evidence="1">The sequence shown here is derived from an EMBL/GenBank/DDBJ whole genome shotgun (WGS) entry which is preliminary data.</text>
</comment>
<evidence type="ECO:0000313" key="2">
    <source>
        <dbReference type="Proteomes" id="UP000265520"/>
    </source>
</evidence>
<reference evidence="1 2" key="1">
    <citation type="journal article" date="2018" name="Front. Plant Sci.">
        <title>Red Clover (Trifolium pratense) and Zigzag Clover (T. medium) - A Picture of Genomic Similarities and Differences.</title>
        <authorList>
            <person name="Dluhosova J."/>
            <person name="Istvanek J."/>
            <person name="Nedelnik J."/>
            <person name="Repkova J."/>
        </authorList>
    </citation>
    <scope>NUCLEOTIDE SEQUENCE [LARGE SCALE GENOMIC DNA]</scope>
    <source>
        <strain evidence="2">cv. 10/8</strain>
        <tissue evidence="1">Leaf</tissue>
    </source>
</reference>
<protein>
    <submittedName>
        <fullName evidence="1">Uncharacterized protein</fullName>
    </submittedName>
</protein>
<proteinExistence type="predicted"/>
<dbReference type="EMBL" id="LXQA010032717">
    <property type="protein sequence ID" value="MCH96585.1"/>
    <property type="molecule type" value="Genomic_DNA"/>
</dbReference>
<evidence type="ECO:0000313" key="1">
    <source>
        <dbReference type="EMBL" id="MCH96585.1"/>
    </source>
</evidence>
<accession>A0A392NBU6</accession>
<sequence length="266" mass="29346">MSHDDVQPAALLEVRQCDTSLDETPGEPIETLFVTSDEHTISNIKSSECMEEIIPQVSTVQSDLDELYTDTLEIDQSCEIFSCECGVCNVCCEINAAIVGEEILMSTTTCAEIQKNSITIEFDTKSVDVSHKQPLPIAERLLVEPLIKPHNKQLSFTICASLPPVLSDSQTKWGFSNFHTFVSAGLPYVLAIPPKPPDFLLISRFTCDLLVPVSCIRSEERPPPKPPDFLLISKFTCCLLFPASYICSAERPPRKPPDMEAPAATP</sequence>
<keyword evidence="2" id="KW-1185">Reference proteome</keyword>
<name>A0A392NBU6_9FABA</name>
<organism evidence="1 2">
    <name type="scientific">Trifolium medium</name>
    <dbReference type="NCBI Taxonomy" id="97028"/>
    <lineage>
        <taxon>Eukaryota</taxon>
        <taxon>Viridiplantae</taxon>
        <taxon>Streptophyta</taxon>
        <taxon>Embryophyta</taxon>
        <taxon>Tracheophyta</taxon>
        <taxon>Spermatophyta</taxon>
        <taxon>Magnoliopsida</taxon>
        <taxon>eudicotyledons</taxon>
        <taxon>Gunneridae</taxon>
        <taxon>Pentapetalae</taxon>
        <taxon>rosids</taxon>
        <taxon>fabids</taxon>
        <taxon>Fabales</taxon>
        <taxon>Fabaceae</taxon>
        <taxon>Papilionoideae</taxon>
        <taxon>50 kb inversion clade</taxon>
        <taxon>NPAAA clade</taxon>
        <taxon>Hologalegina</taxon>
        <taxon>IRL clade</taxon>
        <taxon>Trifolieae</taxon>
        <taxon>Trifolium</taxon>
    </lineage>
</organism>
<dbReference type="Proteomes" id="UP000265520">
    <property type="component" value="Unassembled WGS sequence"/>
</dbReference>